<evidence type="ECO:0000313" key="6">
    <source>
        <dbReference type="Proteomes" id="UP000245533"/>
    </source>
</evidence>
<evidence type="ECO:0000313" key="5">
    <source>
        <dbReference type="EMBL" id="PWN07245.1"/>
    </source>
</evidence>
<feature type="domain" description="Gfo/Idh/MocA-like oxidoreductase C-terminal" evidence="4">
    <location>
        <begin position="155"/>
        <end position="365"/>
    </location>
</feature>
<accession>A0A316TVR5</accession>
<sequence>MGTGFIFFLNYRVEIIKSFMKESVIRAGILGFGKSGRNIHAPLIDACRSMVLKNVVTRTGPEQIPGRNEVNVMRSAEELIRSEDTDLIVITTPNHLHYKMAHDALTAGKHVVVDKPFTVTAEQAHSLTRTAEKSGKVLTVFHNRRWDGDFLTVRNLISRQAVGRLVEFESRFDRFRNYLKEDAWKEKDLPGSGILYDLSPHLIDQALQVFGVPNKLFADIRNQRWGEADDFFMIRFYYDDFTATLRAGMLVADATPRFVIRGTMGSYVKYGFDPQEEALARGDDPHGAEWGHEPENKFGVLRTADGDSFREERIPTAGGGYPQFYRNIADAVNGKVDLQVKPAEAAEVIRMIELALKSQKSGTVVDC</sequence>
<comment type="similarity">
    <text evidence="1">Belongs to the Gfo/Idh/MocA family.</text>
</comment>
<dbReference type="PANTHER" id="PTHR43708:SF5">
    <property type="entry name" value="CONSERVED EXPRESSED OXIDOREDUCTASE (EUROFUNG)-RELATED"/>
    <property type="match status" value="1"/>
</dbReference>
<comment type="caution">
    <text evidence="5">The sequence shown here is derived from an EMBL/GenBank/DDBJ whole genome shotgun (WGS) entry which is preliminary data.</text>
</comment>
<dbReference type="AlphaFoldDB" id="A0A316TVR5"/>
<dbReference type="Pfam" id="PF02894">
    <property type="entry name" value="GFO_IDH_MocA_C"/>
    <property type="match status" value="1"/>
</dbReference>
<gene>
    <name evidence="5" type="ORF">DDZ15_05445</name>
</gene>
<evidence type="ECO:0000256" key="2">
    <source>
        <dbReference type="ARBA" id="ARBA00023002"/>
    </source>
</evidence>
<dbReference type="SUPFAM" id="SSF51735">
    <property type="entry name" value="NAD(P)-binding Rossmann-fold domains"/>
    <property type="match status" value="1"/>
</dbReference>
<evidence type="ECO:0000259" key="3">
    <source>
        <dbReference type="Pfam" id="PF01408"/>
    </source>
</evidence>
<dbReference type="Gene3D" id="3.40.50.720">
    <property type="entry name" value="NAD(P)-binding Rossmann-like Domain"/>
    <property type="match status" value="1"/>
</dbReference>
<dbReference type="NCBIfam" id="NF008607">
    <property type="entry name" value="PRK11579.1"/>
    <property type="match status" value="1"/>
</dbReference>
<proteinExistence type="inferred from homology"/>
<dbReference type="EMBL" id="QGGB01000004">
    <property type="protein sequence ID" value="PWN07245.1"/>
    <property type="molecule type" value="Genomic_DNA"/>
</dbReference>
<name>A0A316TVR5_9BACT</name>
<organism evidence="5 6">
    <name type="scientific">Rhodohalobacter mucosus</name>
    <dbReference type="NCBI Taxonomy" id="2079485"/>
    <lineage>
        <taxon>Bacteria</taxon>
        <taxon>Pseudomonadati</taxon>
        <taxon>Balneolota</taxon>
        <taxon>Balneolia</taxon>
        <taxon>Balneolales</taxon>
        <taxon>Balneolaceae</taxon>
        <taxon>Rhodohalobacter</taxon>
    </lineage>
</organism>
<dbReference type="InterPro" id="IPR036291">
    <property type="entry name" value="NAD(P)-bd_dom_sf"/>
</dbReference>
<dbReference type="Gene3D" id="3.30.360.10">
    <property type="entry name" value="Dihydrodipicolinate Reductase, domain 2"/>
    <property type="match status" value="1"/>
</dbReference>
<dbReference type="InterPro" id="IPR000683">
    <property type="entry name" value="Gfo/Idh/MocA-like_OxRdtase_N"/>
</dbReference>
<evidence type="ECO:0000259" key="4">
    <source>
        <dbReference type="Pfam" id="PF02894"/>
    </source>
</evidence>
<reference evidence="5 6" key="1">
    <citation type="submission" date="2018-05" db="EMBL/GenBank/DDBJ databases">
        <title>Rhodohalobacter halophilus gen. nov., sp. nov., a moderately halophilic member of the family Balneolaceae.</title>
        <authorList>
            <person name="Liu Z.-W."/>
        </authorList>
    </citation>
    <scope>NUCLEOTIDE SEQUENCE [LARGE SCALE GENOMIC DNA]</scope>
    <source>
        <strain evidence="5 6">8A47</strain>
    </source>
</reference>
<keyword evidence="2" id="KW-0560">Oxidoreductase</keyword>
<keyword evidence="6" id="KW-1185">Reference proteome</keyword>
<evidence type="ECO:0000256" key="1">
    <source>
        <dbReference type="ARBA" id="ARBA00010928"/>
    </source>
</evidence>
<feature type="domain" description="Gfo/Idh/MocA-like oxidoreductase N-terminal" evidence="3">
    <location>
        <begin position="25"/>
        <end position="142"/>
    </location>
</feature>
<dbReference type="GO" id="GO:0016491">
    <property type="term" value="F:oxidoreductase activity"/>
    <property type="evidence" value="ECO:0007669"/>
    <property type="project" value="UniProtKB-KW"/>
</dbReference>
<dbReference type="Proteomes" id="UP000245533">
    <property type="component" value="Unassembled WGS sequence"/>
</dbReference>
<dbReference type="PANTHER" id="PTHR43708">
    <property type="entry name" value="CONSERVED EXPRESSED OXIDOREDUCTASE (EUROFUNG)"/>
    <property type="match status" value="1"/>
</dbReference>
<dbReference type="InterPro" id="IPR051317">
    <property type="entry name" value="Gfo/Idh/MocA_oxidoreduct"/>
</dbReference>
<dbReference type="InterPro" id="IPR004104">
    <property type="entry name" value="Gfo/Idh/MocA-like_OxRdtase_C"/>
</dbReference>
<dbReference type="Pfam" id="PF01408">
    <property type="entry name" value="GFO_IDH_MocA"/>
    <property type="match status" value="1"/>
</dbReference>
<dbReference type="SUPFAM" id="SSF55347">
    <property type="entry name" value="Glyceraldehyde-3-phosphate dehydrogenase-like, C-terminal domain"/>
    <property type="match status" value="1"/>
</dbReference>
<protein>
    <submittedName>
        <fullName evidence="5">Oxidoreductase</fullName>
    </submittedName>
</protein>
<dbReference type="GO" id="GO:0000166">
    <property type="term" value="F:nucleotide binding"/>
    <property type="evidence" value="ECO:0007669"/>
    <property type="project" value="InterPro"/>
</dbReference>